<evidence type="ECO:0000313" key="3">
    <source>
        <dbReference type="Proteomes" id="UP001589795"/>
    </source>
</evidence>
<evidence type="ECO:0000256" key="1">
    <source>
        <dbReference type="SAM" id="Phobius"/>
    </source>
</evidence>
<organism evidence="2 3">
    <name type="scientific">Paracoccus rhizosphaerae</name>
    <dbReference type="NCBI Taxonomy" id="1133347"/>
    <lineage>
        <taxon>Bacteria</taxon>
        <taxon>Pseudomonadati</taxon>
        <taxon>Pseudomonadota</taxon>
        <taxon>Alphaproteobacteria</taxon>
        <taxon>Rhodobacterales</taxon>
        <taxon>Paracoccaceae</taxon>
        <taxon>Paracoccus</taxon>
    </lineage>
</organism>
<name>A0ABV6CP36_9RHOB</name>
<keyword evidence="1" id="KW-0472">Membrane</keyword>
<proteinExistence type="predicted"/>
<evidence type="ECO:0000313" key="2">
    <source>
        <dbReference type="EMBL" id="MFC0200991.1"/>
    </source>
</evidence>
<keyword evidence="1" id="KW-0812">Transmembrane</keyword>
<feature type="transmembrane region" description="Helical" evidence="1">
    <location>
        <begin position="36"/>
        <end position="56"/>
    </location>
</feature>
<comment type="caution">
    <text evidence="2">The sequence shown here is derived from an EMBL/GenBank/DDBJ whole genome shotgun (WGS) entry which is preliminary data.</text>
</comment>
<protein>
    <submittedName>
        <fullName evidence="2">Uncharacterized protein</fullName>
    </submittedName>
</protein>
<gene>
    <name evidence="2" type="ORF">ACFFIZ_11950</name>
</gene>
<reference evidence="2 3" key="1">
    <citation type="submission" date="2024-09" db="EMBL/GenBank/DDBJ databases">
        <authorList>
            <person name="Sun Q."/>
            <person name="Mori K."/>
        </authorList>
    </citation>
    <scope>NUCLEOTIDE SEQUENCE [LARGE SCALE GENOMIC DNA]</scope>
    <source>
        <strain evidence="2 3">CCM 7904</strain>
    </source>
</reference>
<dbReference type="EMBL" id="JBHLWQ010000115">
    <property type="protein sequence ID" value="MFC0200991.1"/>
    <property type="molecule type" value="Genomic_DNA"/>
</dbReference>
<accession>A0ABV6CP36</accession>
<dbReference type="Proteomes" id="UP001589795">
    <property type="component" value="Unassembled WGS sequence"/>
</dbReference>
<keyword evidence="3" id="KW-1185">Reference proteome</keyword>
<keyword evidence="1" id="KW-1133">Transmembrane helix</keyword>
<feature type="transmembrane region" description="Helical" evidence="1">
    <location>
        <begin position="12"/>
        <end position="30"/>
    </location>
</feature>
<dbReference type="RefSeq" id="WP_265505498.1">
    <property type="nucleotide sequence ID" value="NZ_JAOTBE010000002.1"/>
</dbReference>
<sequence length="168" mass="18264">MIRPELRAFMRDRAELLIFGALTLAGLWLVFLGGWFFALIGGTVVLVGASLTIGAMRHAPFRRPVAAPGVVELIEGAVRFYGATETGGEIALRDLTEIRLLRLQGRAHWRLRSRDGQALLVPVDAAGAAVLADAFESLPGMDMGAMSRALAQVARQPQSMQTLWRKPD</sequence>